<organism evidence="3 4">
    <name type="scientific">Paractinoplanes toevensis</name>
    <dbReference type="NCBI Taxonomy" id="571911"/>
    <lineage>
        <taxon>Bacteria</taxon>
        <taxon>Bacillati</taxon>
        <taxon>Actinomycetota</taxon>
        <taxon>Actinomycetes</taxon>
        <taxon>Micromonosporales</taxon>
        <taxon>Micromonosporaceae</taxon>
        <taxon>Paractinoplanes</taxon>
    </lineage>
</organism>
<evidence type="ECO:0000313" key="4">
    <source>
        <dbReference type="Proteomes" id="UP000677082"/>
    </source>
</evidence>
<dbReference type="InterPro" id="IPR016181">
    <property type="entry name" value="Acyl_CoA_acyltransferase"/>
</dbReference>
<keyword evidence="4" id="KW-1185">Reference proteome</keyword>
<dbReference type="PROSITE" id="PS51186">
    <property type="entry name" value="GNAT"/>
    <property type="match status" value="1"/>
</dbReference>
<sequence>MSERASAAEAGEIAALTRAAYAAGDPFPGLPVPDGARETAASVRADLRAGALVWVVRDPAGRLTGVLRVHPHAGEWEISRVATDPARRRTGAARALLSMVDEAAVAAGIARIRLDAVVERCLPPFYARLGYRPERHWLPGDKPLSEVSMIRSPGTPVTAGPAWLPPGPEAALVVTWLLDDRGLTAVIGTGTATAGPGARLAGVDVHPDPGRHDEVLAGLARHGRPAGAEVHFPVPRAQLRAHLMPRTVHPDLHARYRPAPGAEPLVTTTVAR</sequence>
<dbReference type="EMBL" id="BOQN01000133">
    <property type="protein sequence ID" value="GIM97035.1"/>
    <property type="molecule type" value="Genomic_DNA"/>
</dbReference>
<dbReference type="AlphaFoldDB" id="A0A920BQF1"/>
<dbReference type="SUPFAM" id="SSF55729">
    <property type="entry name" value="Acyl-CoA N-acyltransferases (Nat)"/>
    <property type="match status" value="1"/>
</dbReference>
<name>A0A920BQF1_9ACTN</name>
<proteinExistence type="predicted"/>
<dbReference type="Gene3D" id="3.40.630.30">
    <property type="match status" value="1"/>
</dbReference>
<evidence type="ECO:0000259" key="2">
    <source>
        <dbReference type="PROSITE" id="PS51186"/>
    </source>
</evidence>
<dbReference type="InterPro" id="IPR000182">
    <property type="entry name" value="GNAT_dom"/>
</dbReference>
<accession>A0A920BQF1</accession>
<protein>
    <recommendedName>
        <fullName evidence="2">N-acetyltransferase domain-containing protein</fullName>
    </recommendedName>
</protein>
<evidence type="ECO:0000313" key="3">
    <source>
        <dbReference type="EMBL" id="GIM97035.1"/>
    </source>
</evidence>
<dbReference type="Proteomes" id="UP000677082">
    <property type="component" value="Unassembled WGS sequence"/>
</dbReference>
<dbReference type="RefSeq" id="WP_213012690.1">
    <property type="nucleotide sequence ID" value="NZ_BOQN01000133.1"/>
</dbReference>
<dbReference type="GO" id="GO:0016747">
    <property type="term" value="F:acyltransferase activity, transferring groups other than amino-acyl groups"/>
    <property type="evidence" value="ECO:0007669"/>
    <property type="project" value="InterPro"/>
</dbReference>
<evidence type="ECO:0000256" key="1">
    <source>
        <dbReference type="SAM" id="MobiDB-lite"/>
    </source>
</evidence>
<gene>
    <name evidence="3" type="ORF">Ato02nite_088280</name>
</gene>
<dbReference type="Pfam" id="PF13508">
    <property type="entry name" value="Acetyltransf_7"/>
    <property type="match status" value="1"/>
</dbReference>
<reference evidence="3 4" key="1">
    <citation type="submission" date="2021-03" db="EMBL/GenBank/DDBJ databases">
        <title>Whole genome shotgun sequence of Actinoplanes toevensis NBRC 105298.</title>
        <authorList>
            <person name="Komaki H."/>
            <person name="Tamura T."/>
        </authorList>
    </citation>
    <scope>NUCLEOTIDE SEQUENCE [LARGE SCALE GENOMIC DNA]</scope>
    <source>
        <strain evidence="3 4">NBRC 105298</strain>
    </source>
</reference>
<comment type="caution">
    <text evidence="3">The sequence shown here is derived from an EMBL/GenBank/DDBJ whole genome shotgun (WGS) entry which is preliminary data.</text>
</comment>
<feature type="region of interest" description="Disordered" evidence="1">
    <location>
        <begin position="253"/>
        <end position="272"/>
    </location>
</feature>
<feature type="domain" description="N-acetyltransferase" evidence="2">
    <location>
        <begin position="11"/>
        <end position="154"/>
    </location>
</feature>